<sequence>MQSVLHIVFGVVILHVLSDYRKRRKEFGVTRHTSLRPPGMAGGDVDGSERRIAVTVGEGLAVLVAHPGPLEDSETFERTAGGAEANVAAVLAQLGVETAWISRVGDDGFGRYLVGNLAAQGVDVSAVVTDPARATAVYVKERGSGSGKATDLAEQQSRMLYYRTGSAASALSAADLAAPAAAHLLDRCHLVHFSGITTALSASATELTDALIALPRRGRLVSFDLNYRPRLWAGRREQAADVLARQVRGSDVVFIGTDEAGEVFGTDDPDRLRALFPEPGSLVIKDDANAVIGYEGAQRVSVPALRVEVAERIGAGDAFAGGYLAALLHGRPLEQRLRYGHLCAAAALTGTGDAARLPAPEVLAALAAVDEKQWTSIDYAAAVTGGAVLSDPACDKAEI</sequence>
<reference evidence="5 6" key="1">
    <citation type="journal article" date="2019" name="ACS Chem. Biol.">
        <title>Identification and Mobilization of a Cryptic Antibiotic Biosynthesis Gene Locus from a Human-Pathogenic Nocardia Isolate.</title>
        <authorList>
            <person name="Herisse M."/>
            <person name="Ishida K."/>
            <person name="Porter J.L."/>
            <person name="Howden B."/>
            <person name="Hertweck C."/>
            <person name="Stinear T.P."/>
            <person name="Pidot S.J."/>
        </authorList>
    </citation>
    <scope>NUCLEOTIDE SEQUENCE [LARGE SCALE GENOMIC DNA]</scope>
    <source>
        <strain evidence="5 6">AUSMDU00012717</strain>
    </source>
</reference>
<dbReference type="PANTHER" id="PTHR43320:SF2">
    <property type="entry name" value="2-DEHYDRO-3-DEOXYGLUCONOKINASE_2-DEHYDRO-3-DEOXYGALACTONOKINASE"/>
    <property type="match status" value="1"/>
</dbReference>
<evidence type="ECO:0000256" key="3">
    <source>
        <dbReference type="ARBA" id="ARBA00022777"/>
    </source>
</evidence>
<dbReference type="InterPro" id="IPR052700">
    <property type="entry name" value="Carb_kinase_PfkB-like"/>
</dbReference>
<dbReference type="KEGG" id="nah:F5544_16480"/>
<accession>A0A6G9YD24</accession>
<evidence type="ECO:0000259" key="4">
    <source>
        <dbReference type="Pfam" id="PF00294"/>
    </source>
</evidence>
<dbReference type="SUPFAM" id="SSF53613">
    <property type="entry name" value="Ribokinase-like"/>
    <property type="match status" value="1"/>
</dbReference>
<dbReference type="PANTHER" id="PTHR43320">
    <property type="entry name" value="SUGAR KINASE"/>
    <property type="match status" value="1"/>
</dbReference>
<proteinExistence type="inferred from homology"/>
<dbReference type="InterPro" id="IPR029056">
    <property type="entry name" value="Ribokinase-like"/>
</dbReference>
<evidence type="ECO:0000313" key="5">
    <source>
        <dbReference type="EMBL" id="QIS11175.1"/>
    </source>
</evidence>
<keyword evidence="2" id="KW-0808">Transferase</keyword>
<dbReference type="GO" id="GO:0016301">
    <property type="term" value="F:kinase activity"/>
    <property type="evidence" value="ECO:0007669"/>
    <property type="project" value="UniProtKB-KW"/>
</dbReference>
<dbReference type="Pfam" id="PF00294">
    <property type="entry name" value="PfkB"/>
    <property type="match status" value="1"/>
</dbReference>
<name>A0A6G9YD24_9NOCA</name>
<protein>
    <submittedName>
        <fullName evidence="5">Sugar kinase</fullName>
    </submittedName>
</protein>
<dbReference type="CDD" id="cd01166">
    <property type="entry name" value="KdgK"/>
    <property type="match status" value="1"/>
</dbReference>
<dbReference type="InterPro" id="IPR011611">
    <property type="entry name" value="PfkB_dom"/>
</dbReference>
<evidence type="ECO:0000256" key="2">
    <source>
        <dbReference type="ARBA" id="ARBA00022679"/>
    </source>
</evidence>
<keyword evidence="3 5" id="KW-0418">Kinase</keyword>
<gene>
    <name evidence="5" type="ORF">F5544_16480</name>
</gene>
<comment type="similarity">
    <text evidence="1">Belongs to the carbohydrate kinase PfkB family.</text>
</comment>
<organism evidence="5 6">
    <name type="scientific">Nocardia arthritidis</name>
    <dbReference type="NCBI Taxonomy" id="228602"/>
    <lineage>
        <taxon>Bacteria</taxon>
        <taxon>Bacillati</taxon>
        <taxon>Actinomycetota</taxon>
        <taxon>Actinomycetes</taxon>
        <taxon>Mycobacteriales</taxon>
        <taxon>Nocardiaceae</taxon>
        <taxon>Nocardia</taxon>
    </lineage>
</organism>
<keyword evidence="6" id="KW-1185">Reference proteome</keyword>
<dbReference type="Proteomes" id="UP000503540">
    <property type="component" value="Chromosome"/>
</dbReference>
<evidence type="ECO:0000313" key="6">
    <source>
        <dbReference type="Proteomes" id="UP000503540"/>
    </source>
</evidence>
<dbReference type="Gene3D" id="3.40.1190.20">
    <property type="match status" value="1"/>
</dbReference>
<feature type="domain" description="Carbohydrate kinase PfkB" evidence="4">
    <location>
        <begin position="70"/>
        <end position="358"/>
    </location>
</feature>
<evidence type="ECO:0000256" key="1">
    <source>
        <dbReference type="ARBA" id="ARBA00010688"/>
    </source>
</evidence>
<dbReference type="EMBL" id="CP046172">
    <property type="protein sequence ID" value="QIS11175.1"/>
    <property type="molecule type" value="Genomic_DNA"/>
</dbReference>
<dbReference type="AlphaFoldDB" id="A0A6G9YD24"/>